<sequence>MGLCFMIPAGGFFSRLSSLTMSPLNGFCRCVDHSPFFPIQWLCAGAIVMRALIPRGLHAISFSITTGDKADYLSGLPFLSRDNTDICLGYKSSSRGAIFVNTRHGSMEITVPKEGLHLNEAFFTGAPQPIAGFQPLFWTNFGGHRGCLLGSLVAMRAVYSLNLLTGFNFHYGKLDVGNWDTRYLQPCTGTFSTNRDVFWIDGPSGERTINVHISGIMYVDEPSKLRLCSFFKVSMTIFQHPTTLLPPGS</sequence>
<organism evidence="1 2">
    <name type="scientific">Aspergillus leporis</name>
    <dbReference type="NCBI Taxonomy" id="41062"/>
    <lineage>
        <taxon>Eukaryota</taxon>
        <taxon>Fungi</taxon>
        <taxon>Dikarya</taxon>
        <taxon>Ascomycota</taxon>
        <taxon>Pezizomycotina</taxon>
        <taxon>Eurotiomycetes</taxon>
        <taxon>Eurotiomycetidae</taxon>
        <taxon>Eurotiales</taxon>
        <taxon>Aspergillaceae</taxon>
        <taxon>Aspergillus</taxon>
        <taxon>Aspergillus subgen. Circumdati</taxon>
    </lineage>
</organism>
<dbReference type="AlphaFoldDB" id="A0A5N5XFB4"/>
<keyword evidence="2" id="KW-1185">Reference proteome</keyword>
<protein>
    <submittedName>
        <fullName evidence="1">Uncharacterized protein</fullName>
    </submittedName>
</protein>
<dbReference type="Proteomes" id="UP000326565">
    <property type="component" value="Unassembled WGS sequence"/>
</dbReference>
<evidence type="ECO:0000313" key="2">
    <source>
        <dbReference type="Proteomes" id="UP000326565"/>
    </source>
</evidence>
<accession>A0A5N5XFB4</accession>
<evidence type="ECO:0000313" key="1">
    <source>
        <dbReference type="EMBL" id="KAB8078082.1"/>
    </source>
</evidence>
<dbReference type="OrthoDB" id="5273847at2759"/>
<reference evidence="1 2" key="1">
    <citation type="submission" date="2019-04" db="EMBL/GenBank/DDBJ databases">
        <title>Friends and foes A comparative genomics study of 23 Aspergillus species from section Flavi.</title>
        <authorList>
            <consortium name="DOE Joint Genome Institute"/>
            <person name="Kjaerbolling I."/>
            <person name="Vesth T."/>
            <person name="Frisvad J.C."/>
            <person name="Nybo J.L."/>
            <person name="Theobald S."/>
            <person name="Kildgaard S."/>
            <person name="Isbrandt T."/>
            <person name="Kuo A."/>
            <person name="Sato A."/>
            <person name="Lyhne E.K."/>
            <person name="Kogle M.E."/>
            <person name="Wiebenga A."/>
            <person name="Kun R.S."/>
            <person name="Lubbers R.J."/>
            <person name="Makela M.R."/>
            <person name="Barry K."/>
            <person name="Chovatia M."/>
            <person name="Clum A."/>
            <person name="Daum C."/>
            <person name="Haridas S."/>
            <person name="He G."/>
            <person name="LaButti K."/>
            <person name="Lipzen A."/>
            <person name="Mondo S."/>
            <person name="Riley R."/>
            <person name="Salamov A."/>
            <person name="Simmons B.A."/>
            <person name="Magnuson J.K."/>
            <person name="Henrissat B."/>
            <person name="Mortensen U.H."/>
            <person name="Larsen T.O."/>
            <person name="Devries R.P."/>
            <person name="Grigoriev I.V."/>
            <person name="Machida M."/>
            <person name="Baker S.E."/>
            <person name="Andersen M.R."/>
        </authorList>
    </citation>
    <scope>NUCLEOTIDE SEQUENCE [LARGE SCALE GENOMIC DNA]</scope>
    <source>
        <strain evidence="1 2">CBS 151.66</strain>
    </source>
</reference>
<proteinExistence type="predicted"/>
<name>A0A5N5XFB4_9EURO</name>
<dbReference type="EMBL" id="ML732161">
    <property type="protein sequence ID" value="KAB8078082.1"/>
    <property type="molecule type" value="Genomic_DNA"/>
</dbReference>
<gene>
    <name evidence="1" type="ORF">BDV29DRAFT_153006</name>
</gene>